<evidence type="ECO:0000313" key="10">
    <source>
        <dbReference type="Proteomes" id="UP000034164"/>
    </source>
</evidence>
<feature type="domain" description="DUF676" evidence="8">
    <location>
        <begin position="25"/>
        <end position="168"/>
    </location>
</feature>
<evidence type="ECO:0000256" key="3">
    <source>
        <dbReference type="ARBA" id="ARBA00004370"/>
    </source>
</evidence>
<keyword evidence="5" id="KW-0256">Endoplasmic reticulum</keyword>
<gene>
    <name evidence="9" type="ORF">EMCG_09120</name>
</gene>
<dbReference type="InterPro" id="IPR052374">
    <property type="entry name" value="SERAC1"/>
</dbReference>
<evidence type="ECO:0000256" key="7">
    <source>
        <dbReference type="ARBA" id="ARBA00023136"/>
    </source>
</evidence>
<dbReference type="SUPFAM" id="SSF53474">
    <property type="entry name" value="alpha/beta-Hydrolases"/>
    <property type="match status" value="1"/>
</dbReference>
<keyword evidence="7" id="KW-0472">Membrane</keyword>
<evidence type="ECO:0000256" key="6">
    <source>
        <dbReference type="ARBA" id="ARBA00023128"/>
    </source>
</evidence>
<evidence type="ECO:0000256" key="5">
    <source>
        <dbReference type="ARBA" id="ARBA00022824"/>
    </source>
</evidence>
<dbReference type="PANTHER" id="PTHR48182:SF2">
    <property type="entry name" value="PROTEIN SERAC1"/>
    <property type="match status" value="1"/>
</dbReference>
<name>A0A0G2I442_9EURO</name>
<evidence type="ECO:0000256" key="4">
    <source>
        <dbReference type="ARBA" id="ARBA00007920"/>
    </source>
</evidence>
<comment type="caution">
    <text evidence="9">The sequence shown here is derived from an EMBL/GenBank/DDBJ whole genome shotgun (WGS) entry which is preliminary data.</text>
</comment>
<organism evidence="9 10">
    <name type="scientific">[Emmonsia] crescens</name>
    <dbReference type="NCBI Taxonomy" id="73230"/>
    <lineage>
        <taxon>Eukaryota</taxon>
        <taxon>Fungi</taxon>
        <taxon>Dikarya</taxon>
        <taxon>Ascomycota</taxon>
        <taxon>Pezizomycotina</taxon>
        <taxon>Eurotiomycetes</taxon>
        <taxon>Eurotiomycetidae</taxon>
        <taxon>Onygenales</taxon>
        <taxon>Ajellomycetaceae</taxon>
        <taxon>Emergomyces</taxon>
    </lineage>
</organism>
<dbReference type="PANTHER" id="PTHR48182">
    <property type="entry name" value="PROTEIN SERAC1"/>
    <property type="match status" value="1"/>
</dbReference>
<dbReference type="AlphaFoldDB" id="A0A0G2I442"/>
<evidence type="ECO:0000313" key="9">
    <source>
        <dbReference type="EMBL" id="KKZ64975.1"/>
    </source>
</evidence>
<dbReference type="Proteomes" id="UP000034164">
    <property type="component" value="Unassembled WGS sequence"/>
</dbReference>
<protein>
    <recommendedName>
        <fullName evidence="8">DUF676 domain-containing protein</fullName>
    </recommendedName>
</protein>
<reference evidence="10" key="1">
    <citation type="journal article" date="2015" name="PLoS Genet.">
        <title>The dynamic genome and transcriptome of the human fungal pathogen Blastomyces and close relative Emmonsia.</title>
        <authorList>
            <person name="Munoz J.F."/>
            <person name="Gauthier G.M."/>
            <person name="Desjardins C.A."/>
            <person name="Gallo J.E."/>
            <person name="Holder J."/>
            <person name="Sullivan T.D."/>
            <person name="Marty A.J."/>
            <person name="Carmen J.C."/>
            <person name="Chen Z."/>
            <person name="Ding L."/>
            <person name="Gujja S."/>
            <person name="Magrini V."/>
            <person name="Misas E."/>
            <person name="Mitreva M."/>
            <person name="Priest M."/>
            <person name="Saif S."/>
            <person name="Whiston E.A."/>
            <person name="Young S."/>
            <person name="Zeng Q."/>
            <person name="Goldman W.E."/>
            <person name="Mardis E.R."/>
            <person name="Taylor J.W."/>
            <person name="McEwen J.G."/>
            <person name="Clay O.K."/>
            <person name="Klein B.S."/>
            <person name="Cuomo C.A."/>
        </authorList>
    </citation>
    <scope>NUCLEOTIDE SEQUENCE [LARGE SCALE GENOMIC DNA]</scope>
    <source>
        <strain evidence="10">UAMH 3008</strain>
    </source>
</reference>
<dbReference type="EMBL" id="LCZI01000711">
    <property type="protein sequence ID" value="KKZ64975.1"/>
    <property type="molecule type" value="Genomic_DNA"/>
</dbReference>
<comment type="subcellular location">
    <subcellularLocation>
        <location evidence="2">Endoplasmic reticulum</location>
    </subcellularLocation>
    <subcellularLocation>
        <location evidence="3">Membrane</location>
    </subcellularLocation>
    <subcellularLocation>
        <location evidence="1">Mitochondrion</location>
    </subcellularLocation>
</comment>
<keyword evidence="6" id="KW-0496">Mitochondrion</keyword>
<dbReference type="Pfam" id="PF05057">
    <property type="entry name" value="DUF676"/>
    <property type="match status" value="1"/>
</dbReference>
<evidence type="ECO:0000256" key="1">
    <source>
        <dbReference type="ARBA" id="ARBA00004173"/>
    </source>
</evidence>
<evidence type="ECO:0000256" key="2">
    <source>
        <dbReference type="ARBA" id="ARBA00004240"/>
    </source>
</evidence>
<comment type="similarity">
    <text evidence="4">Belongs to the putative lipase ROG1 family.</text>
</comment>
<evidence type="ECO:0000259" key="8">
    <source>
        <dbReference type="Pfam" id="PF05057"/>
    </source>
</evidence>
<dbReference type="OrthoDB" id="5086500at2759"/>
<accession>A0A0G2I442</accession>
<dbReference type="GO" id="GO:0016020">
    <property type="term" value="C:membrane"/>
    <property type="evidence" value="ECO:0007669"/>
    <property type="project" value="UniProtKB-SubCell"/>
</dbReference>
<sequence>MALTSSEVFGIVELHRPTGPADIDIVAVHGLNGNAIKTWTCETDNVCWLSNLLPTYINNARVLSWGYNAKINSLMGGSTSSDRILQHAQTLTEELQSDRELEDATGRPIIFVCHSLGGIIVKKALAFSSRQTGPKTARLHSIYTCTYGILFFGTPHNGSSHSSALNSAQKLASLVVPKKAVLFETSLVNALKEGSETLQSINDEFLPLTPRFRLFFLWEQLRTDLKYTKDYIVSIDSAVPTLDGIEKCAIPADHRGMCKFQNANSPGFRTVLAALKRYSQAAPMIIQQRLIQSAEMLIEKRKHEALELLGIS</sequence>
<dbReference type="InterPro" id="IPR029058">
    <property type="entry name" value="AB_hydrolase_fold"/>
</dbReference>
<dbReference type="VEuPathDB" id="FungiDB:EMCG_09120"/>
<dbReference type="GO" id="GO:0005739">
    <property type="term" value="C:mitochondrion"/>
    <property type="evidence" value="ECO:0007669"/>
    <property type="project" value="UniProtKB-SubCell"/>
</dbReference>
<dbReference type="InterPro" id="IPR007751">
    <property type="entry name" value="DUF676_lipase-like"/>
</dbReference>
<proteinExistence type="inferred from homology"/>
<dbReference type="Gene3D" id="3.40.50.1820">
    <property type="entry name" value="alpha/beta hydrolase"/>
    <property type="match status" value="1"/>
</dbReference>
<dbReference type="GO" id="GO:0005783">
    <property type="term" value="C:endoplasmic reticulum"/>
    <property type="evidence" value="ECO:0007669"/>
    <property type="project" value="UniProtKB-SubCell"/>
</dbReference>